<dbReference type="AlphaFoldDB" id="A0A316YSG4"/>
<evidence type="ECO:0000256" key="1">
    <source>
        <dbReference type="SAM" id="SignalP"/>
    </source>
</evidence>
<evidence type="ECO:0000313" key="3">
    <source>
        <dbReference type="EMBL" id="PWN90953.1"/>
    </source>
</evidence>
<evidence type="ECO:0000259" key="2">
    <source>
        <dbReference type="Pfam" id="PF14040"/>
    </source>
</evidence>
<feature type="signal peptide" evidence="1">
    <location>
        <begin position="1"/>
        <end position="22"/>
    </location>
</feature>
<evidence type="ECO:0000313" key="4">
    <source>
        <dbReference type="Proteomes" id="UP000245768"/>
    </source>
</evidence>
<accession>A0A316YSG4</accession>
<dbReference type="EMBL" id="KZ819636">
    <property type="protein sequence ID" value="PWN90953.1"/>
    <property type="molecule type" value="Genomic_DNA"/>
</dbReference>
<dbReference type="GeneID" id="37040741"/>
<organism evidence="3 4">
    <name type="scientific">Acaromyces ingoldii</name>
    <dbReference type="NCBI Taxonomy" id="215250"/>
    <lineage>
        <taxon>Eukaryota</taxon>
        <taxon>Fungi</taxon>
        <taxon>Dikarya</taxon>
        <taxon>Basidiomycota</taxon>
        <taxon>Ustilaginomycotina</taxon>
        <taxon>Exobasidiomycetes</taxon>
        <taxon>Exobasidiales</taxon>
        <taxon>Cryptobasidiaceae</taxon>
        <taxon>Acaromyces</taxon>
    </lineage>
</organism>
<sequence>MVSFRSLALVGAMLASASLSQAQTVTFDCTKVPNICSNDCYALQCLGKPSTLHRDSSDSAEHRTENACKSPNRCSGNPSDSNSCDEYPYASSQEGGAGAVTRCVPSHENSVQGGTLSSFYSRAGIEDGDAYQVAFSSTSGLEYCDGDCDNSGNELVRRAVALQGRSEAANLYTKRHFLLEDGQDVLVFEPKSQQGSLDSLVGTMTYLAHEDRSVKIVKAL</sequence>
<dbReference type="OrthoDB" id="3259102at2759"/>
<feature type="chain" id="PRO_5016274463" description="Deoxyribonuclease NucA/NucB domain-containing protein" evidence="1">
    <location>
        <begin position="23"/>
        <end position="220"/>
    </location>
</feature>
<feature type="domain" description="Deoxyribonuclease NucA/NucB" evidence="2">
    <location>
        <begin position="40"/>
        <end position="133"/>
    </location>
</feature>
<proteinExistence type="predicted"/>
<reference evidence="3 4" key="1">
    <citation type="journal article" date="2018" name="Mol. Biol. Evol.">
        <title>Broad Genomic Sampling Reveals a Smut Pathogenic Ancestry of the Fungal Clade Ustilaginomycotina.</title>
        <authorList>
            <person name="Kijpornyongpan T."/>
            <person name="Mondo S.J."/>
            <person name="Barry K."/>
            <person name="Sandor L."/>
            <person name="Lee J."/>
            <person name="Lipzen A."/>
            <person name="Pangilinan J."/>
            <person name="LaButti K."/>
            <person name="Hainaut M."/>
            <person name="Henrissat B."/>
            <person name="Grigoriev I.V."/>
            <person name="Spatafora J.W."/>
            <person name="Aime M.C."/>
        </authorList>
    </citation>
    <scope>NUCLEOTIDE SEQUENCE [LARGE SCALE GENOMIC DNA]</scope>
    <source>
        <strain evidence="3 4">MCA 4198</strain>
    </source>
</reference>
<dbReference type="Pfam" id="PF14040">
    <property type="entry name" value="DNase_NucA_NucB"/>
    <property type="match status" value="1"/>
</dbReference>
<gene>
    <name evidence="3" type="ORF">FA10DRAFT_230603</name>
</gene>
<name>A0A316YSG4_9BASI</name>
<keyword evidence="1" id="KW-0732">Signal</keyword>
<dbReference type="Proteomes" id="UP000245768">
    <property type="component" value="Unassembled WGS sequence"/>
</dbReference>
<dbReference type="InterPro" id="IPR029476">
    <property type="entry name" value="DNase_NucA_NucB"/>
</dbReference>
<protein>
    <recommendedName>
        <fullName evidence="2">Deoxyribonuclease NucA/NucB domain-containing protein</fullName>
    </recommendedName>
</protein>
<dbReference type="InParanoid" id="A0A316YSG4"/>
<keyword evidence="4" id="KW-1185">Reference proteome</keyword>
<dbReference type="RefSeq" id="XP_025378151.1">
    <property type="nucleotide sequence ID" value="XM_025518825.1"/>
</dbReference>